<dbReference type="EMBL" id="JAAGLI010001060">
    <property type="protein sequence ID" value="NEA28522.1"/>
    <property type="molecule type" value="Genomic_DNA"/>
</dbReference>
<dbReference type="GO" id="GO:0042597">
    <property type="term" value="C:periplasmic space"/>
    <property type="evidence" value="ECO:0007669"/>
    <property type="project" value="UniProtKB-SubCell"/>
</dbReference>
<keyword evidence="3 4" id="KW-0732">Signal</keyword>
<evidence type="ECO:0000256" key="2">
    <source>
        <dbReference type="ARBA" id="ARBA00010742"/>
    </source>
</evidence>
<comment type="subcellular location">
    <subcellularLocation>
        <location evidence="1">Periplasm</location>
    </subcellularLocation>
</comment>
<reference evidence="6 7" key="1">
    <citation type="submission" date="2020-01" db="EMBL/GenBank/DDBJ databases">
        <title>Insect and environment-associated Actinomycetes.</title>
        <authorList>
            <person name="Currrie C."/>
            <person name="Chevrette M."/>
            <person name="Carlson C."/>
            <person name="Stubbendieck R."/>
            <person name="Wendt-Pienkowski E."/>
        </authorList>
    </citation>
    <scope>NUCLEOTIDE SEQUENCE [LARGE SCALE GENOMIC DNA]</scope>
    <source>
        <strain evidence="6 7">SID10258</strain>
    </source>
</reference>
<protein>
    <submittedName>
        <fullName evidence="6">ABC transporter substrate-binding protein</fullName>
    </submittedName>
</protein>
<dbReference type="Gene3D" id="3.40.190.10">
    <property type="entry name" value="Periplasmic binding protein-like II"/>
    <property type="match status" value="2"/>
</dbReference>
<comment type="similarity">
    <text evidence="2">Belongs to the bacterial solute-binding protein SsuA/TauA family.</text>
</comment>
<dbReference type="RefSeq" id="WP_163062956.1">
    <property type="nucleotide sequence ID" value="NZ_JAAGLI010001060.1"/>
</dbReference>
<dbReference type="PROSITE" id="PS51257">
    <property type="entry name" value="PROKAR_LIPOPROTEIN"/>
    <property type="match status" value="1"/>
</dbReference>
<dbReference type="PANTHER" id="PTHR30024:SF47">
    <property type="entry name" value="TAURINE-BINDING PERIPLASMIC PROTEIN"/>
    <property type="match status" value="1"/>
</dbReference>
<dbReference type="SUPFAM" id="SSF53850">
    <property type="entry name" value="Periplasmic binding protein-like II"/>
    <property type="match status" value="1"/>
</dbReference>
<sequence>MLNRREALPAIAGLVALSAAALAGCGSGSSGTSADASGITTVKVGVMPIAALAPLYLGVRKGVFEKHGLKLEPQVTQSGAAIVPAVVSGQQQFGFGNPVSLMTARDKGLPIKIVAQGSEAGPGESKDFEGVIVAKDSPIRKPADLAGKTIAVNALNNIGGLLISGALQKQGVDPKTIKFMEIGFPDVNAALAAGRVDAAYQTEPFLYQAKQSGDRVVLHQYPALADRITIANYFTAEQFAKQNPKVVKDFQAAMNESLEYASAHPDEVRTIVTTFTKIPAEAAAKMTLPGWSATLDPKANGLDLVGRLAHEAGLIKRQPDFGELIAS</sequence>
<evidence type="ECO:0000256" key="3">
    <source>
        <dbReference type="ARBA" id="ARBA00022729"/>
    </source>
</evidence>
<evidence type="ECO:0000313" key="7">
    <source>
        <dbReference type="Proteomes" id="UP000475532"/>
    </source>
</evidence>
<name>A0A6L9QUB8_9ACTN</name>
<feature type="chain" id="PRO_5039324432" evidence="4">
    <location>
        <begin position="24"/>
        <end position="327"/>
    </location>
</feature>
<proteinExistence type="inferred from homology"/>
<dbReference type="Proteomes" id="UP000475532">
    <property type="component" value="Unassembled WGS sequence"/>
</dbReference>
<gene>
    <name evidence="6" type="ORF">G3I70_39400</name>
</gene>
<dbReference type="InterPro" id="IPR015168">
    <property type="entry name" value="SsuA/THI5"/>
</dbReference>
<evidence type="ECO:0000313" key="6">
    <source>
        <dbReference type="EMBL" id="NEA28522.1"/>
    </source>
</evidence>
<organism evidence="6 7">
    <name type="scientific">Actinomadura bangladeshensis</name>
    <dbReference type="NCBI Taxonomy" id="453573"/>
    <lineage>
        <taxon>Bacteria</taxon>
        <taxon>Bacillati</taxon>
        <taxon>Actinomycetota</taxon>
        <taxon>Actinomycetes</taxon>
        <taxon>Streptosporangiales</taxon>
        <taxon>Thermomonosporaceae</taxon>
        <taxon>Actinomadura</taxon>
    </lineage>
</organism>
<evidence type="ECO:0000259" key="5">
    <source>
        <dbReference type="Pfam" id="PF09084"/>
    </source>
</evidence>
<dbReference type="PANTHER" id="PTHR30024">
    <property type="entry name" value="ALIPHATIC SULFONATES-BINDING PROTEIN-RELATED"/>
    <property type="match status" value="1"/>
</dbReference>
<dbReference type="Pfam" id="PF09084">
    <property type="entry name" value="NMT1"/>
    <property type="match status" value="1"/>
</dbReference>
<comment type="caution">
    <text evidence="6">The sequence shown here is derived from an EMBL/GenBank/DDBJ whole genome shotgun (WGS) entry which is preliminary data.</text>
</comment>
<evidence type="ECO:0000256" key="4">
    <source>
        <dbReference type="SAM" id="SignalP"/>
    </source>
</evidence>
<accession>A0A6L9QUB8</accession>
<evidence type="ECO:0000256" key="1">
    <source>
        <dbReference type="ARBA" id="ARBA00004418"/>
    </source>
</evidence>
<dbReference type="AlphaFoldDB" id="A0A6L9QUB8"/>
<feature type="domain" description="SsuA/THI5-like" evidence="5">
    <location>
        <begin position="53"/>
        <end position="267"/>
    </location>
</feature>
<feature type="signal peptide" evidence="4">
    <location>
        <begin position="1"/>
        <end position="23"/>
    </location>
</feature>